<sequence length="81" mass="8964">MCTKVLFLDSLGNGDANSLRSNPENAFSDLNSLAQSEKAVEELLIQQTPMQASDDHLIEFSEALRSNVEAKSLMLCVFFCH</sequence>
<reference evidence="1" key="1">
    <citation type="submission" date="2019-12" db="EMBL/GenBank/DDBJ databases">
        <title>Genome sequencing and annotation of Brassica cretica.</title>
        <authorList>
            <person name="Studholme D.J."/>
            <person name="Sarris P.F."/>
        </authorList>
    </citation>
    <scope>NUCLEOTIDE SEQUENCE</scope>
    <source>
        <strain evidence="1">PFS-001/15</strain>
        <tissue evidence="1">Leaf</tissue>
    </source>
</reference>
<evidence type="ECO:0000313" key="2">
    <source>
        <dbReference type="Proteomes" id="UP000712281"/>
    </source>
</evidence>
<protein>
    <submittedName>
        <fullName evidence="1">Uncharacterized protein</fullName>
    </submittedName>
</protein>
<accession>A0A8S9G645</accession>
<dbReference type="EMBL" id="QGKW02002005">
    <property type="protein sequence ID" value="KAF2540709.1"/>
    <property type="molecule type" value="Genomic_DNA"/>
</dbReference>
<evidence type="ECO:0000313" key="1">
    <source>
        <dbReference type="EMBL" id="KAF2540709.1"/>
    </source>
</evidence>
<name>A0A8S9G645_BRACR</name>
<comment type="caution">
    <text evidence="1">The sequence shown here is derived from an EMBL/GenBank/DDBJ whole genome shotgun (WGS) entry which is preliminary data.</text>
</comment>
<organism evidence="1 2">
    <name type="scientific">Brassica cretica</name>
    <name type="common">Mustard</name>
    <dbReference type="NCBI Taxonomy" id="69181"/>
    <lineage>
        <taxon>Eukaryota</taxon>
        <taxon>Viridiplantae</taxon>
        <taxon>Streptophyta</taxon>
        <taxon>Embryophyta</taxon>
        <taxon>Tracheophyta</taxon>
        <taxon>Spermatophyta</taxon>
        <taxon>Magnoliopsida</taxon>
        <taxon>eudicotyledons</taxon>
        <taxon>Gunneridae</taxon>
        <taxon>Pentapetalae</taxon>
        <taxon>rosids</taxon>
        <taxon>malvids</taxon>
        <taxon>Brassicales</taxon>
        <taxon>Brassicaceae</taxon>
        <taxon>Brassiceae</taxon>
        <taxon>Brassica</taxon>
    </lineage>
</organism>
<proteinExistence type="predicted"/>
<dbReference type="AlphaFoldDB" id="A0A8S9G645"/>
<gene>
    <name evidence="1" type="ORF">F2Q68_00032192</name>
</gene>
<dbReference type="Proteomes" id="UP000712281">
    <property type="component" value="Unassembled WGS sequence"/>
</dbReference>